<reference evidence="5" key="2">
    <citation type="submission" date="2023-06" db="EMBL/GenBank/DDBJ databases">
        <authorList>
            <person name="Ma L."/>
            <person name="Liu K.-W."/>
            <person name="Li Z."/>
            <person name="Hsiao Y.-Y."/>
            <person name="Qi Y."/>
            <person name="Fu T."/>
            <person name="Tang G."/>
            <person name="Zhang D."/>
            <person name="Sun W.-H."/>
            <person name="Liu D.-K."/>
            <person name="Li Y."/>
            <person name="Chen G.-Z."/>
            <person name="Liu X.-D."/>
            <person name="Liao X.-Y."/>
            <person name="Jiang Y.-T."/>
            <person name="Yu X."/>
            <person name="Hao Y."/>
            <person name="Huang J."/>
            <person name="Zhao X.-W."/>
            <person name="Ke S."/>
            <person name="Chen Y.-Y."/>
            <person name="Wu W.-L."/>
            <person name="Hsu J.-L."/>
            <person name="Lin Y.-F."/>
            <person name="Huang M.-D."/>
            <person name="Li C.-Y."/>
            <person name="Huang L."/>
            <person name="Wang Z.-W."/>
            <person name="Zhao X."/>
            <person name="Zhong W.-Y."/>
            <person name="Peng D.-H."/>
            <person name="Ahmad S."/>
            <person name="Lan S."/>
            <person name="Zhang J.-S."/>
            <person name="Tsai W.-C."/>
            <person name="Van De Peer Y."/>
            <person name="Liu Z.-J."/>
        </authorList>
    </citation>
    <scope>NUCLEOTIDE SEQUENCE</scope>
    <source>
        <strain evidence="5">CP</strain>
        <tissue evidence="5">Leaves</tissue>
    </source>
</reference>
<dbReference type="GO" id="GO:0043138">
    <property type="term" value="F:3'-5' DNA helicase activity"/>
    <property type="evidence" value="ECO:0007669"/>
    <property type="project" value="InterPro"/>
</dbReference>
<dbReference type="PANTHER" id="PTHR14025:SF20">
    <property type="entry name" value="FANCONI ANEMIA GROUP M PROTEIN"/>
    <property type="match status" value="1"/>
</dbReference>
<keyword evidence="3" id="KW-0347">Helicase</keyword>
<evidence type="ECO:0000256" key="4">
    <source>
        <dbReference type="ARBA" id="ARBA00022840"/>
    </source>
</evidence>
<dbReference type="PANTHER" id="PTHR14025">
    <property type="entry name" value="FANCONI ANEMIA GROUP M FANCM FAMILY MEMBER"/>
    <property type="match status" value="1"/>
</dbReference>
<dbReference type="GO" id="GO:0036297">
    <property type="term" value="P:interstrand cross-link repair"/>
    <property type="evidence" value="ECO:0007669"/>
    <property type="project" value="TreeGrafter"/>
</dbReference>
<evidence type="ECO:0000313" key="5">
    <source>
        <dbReference type="EMBL" id="KAK1323580.1"/>
    </source>
</evidence>
<keyword evidence="4" id="KW-0067">ATP-binding</keyword>
<evidence type="ECO:0000256" key="1">
    <source>
        <dbReference type="ARBA" id="ARBA00022741"/>
    </source>
</evidence>
<dbReference type="GO" id="GO:0005524">
    <property type="term" value="F:ATP binding"/>
    <property type="evidence" value="ECO:0007669"/>
    <property type="project" value="UniProtKB-KW"/>
</dbReference>
<dbReference type="CDD" id="cd12091">
    <property type="entry name" value="FANCM_ID"/>
    <property type="match status" value="1"/>
</dbReference>
<name>A0AAV9FFQ2_ACOCL</name>
<sequence>MQELALDLALSPCELLNARDKFRQAPPQSLLQTKYGEVEGIFASLITLCHIRKLLSSHGIKPAYEMLEEKLKQGTFARCMFKIENIWNAKSIMEKSFSWCSESKIGENDGNPD</sequence>
<keyword evidence="6" id="KW-1185">Reference proteome</keyword>
<dbReference type="EMBL" id="JAUJYO010000002">
    <property type="protein sequence ID" value="KAK1323580.1"/>
    <property type="molecule type" value="Genomic_DNA"/>
</dbReference>
<comment type="caution">
    <text evidence="5">The sequence shown here is derived from an EMBL/GenBank/DDBJ whole genome shotgun (WGS) entry which is preliminary data.</text>
</comment>
<dbReference type="GO" id="GO:0045003">
    <property type="term" value="P:double-strand break repair via synthesis-dependent strand annealing"/>
    <property type="evidence" value="ECO:0007669"/>
    <property type="project" value="TreeGrafter"/>
</dbReference>
<proteinExistence type="predicted"/>
<keyword evidence="2" id="KW-0378">Hydrolase</keyword>
<evidence type="ECO:0000313" key="6">
    <source>
        <dbReference type="Proteomes" id="UP001180020"/>
    </source>
</evidence>
<protein>
    <submittedName>
        <fullName evidence="5">Uncharacterized protein</fullName>
    </submittedName>
</protein>
<dbReference type="InterPro" id="IPR039686">
    <property type="entry name" value="FANCM/Mph1-like_ID"/>
</dbReference>
<dbReference type="GO" id="GO:0000400">
    <property type="term" value="F:four-way junction DNA binding"/>
    <property type="evidence" value="ECO:0007669"/>
    <property type="project" value="TreeGrafter"/>
</dbReference>
<organism evidence="5 6">
    <name type="scientific">Acorus calamus</name>
    <name type="common">Sweet flag</name>
    <dbReference type="NCBI Taxonomy" id="4465"/>
    <lineage>
        <taxon>Eukaryota</taxon>
        <taxon>Viridiplantae</taxon>
        <taxon>Streptophyta</taxon>
        <taxon>Embryophyta</taxon>
        <taxon>Tracheophyta</taxon>
        <taxon>Spermatophyta</taxon>
        <taxon>Magnoliopsida</taxon>
        <taxon>Liliopsida</taxon>
        <taxon>Acoraceae</taxon>
        <taxon>Acorus</taxon>
    </lineage>
</organism>
<evidence type="ECO:0000256" key="3">
    <source>
        <dbReference type="ARBA" id="ARBA00022806"/>
    </source>
</evidence>
<evidence type="ECO:0000256" key="2">
    <source>
        <dbReference type="ARBA" id="ARBA00022801"/>
    </source>
</evidence>
<dbReference type="GO" id="GO:0009378">
    <property type="term" value="F:four-way junction helicase activity"/>
    <property type="evidence" value="ECO:0007669"/>
    <property type="project" value="TreeGrafter"/>
</dbReference>
<keyword evidence="1" id="KW-0547">Nucleotide-binding</keyword>
<gene>
    <name evidence="5" type="ORF">QJS10_CPA02g00574</name>
</gene>
<dbReference type="GO" id="GO:0016787">
    <property type="term" value="F:hydrolase activity"/>
    <property type="evidence" value="ECO:0007669"/>
    <property type="project" value="UniProtKB-KW"/>
</dbReference>
<reference evidence="5" key="1">
    <citation type="journal article" date="2023" name="Nat. Commun.">
        <title>Diploid and tetraploid genomes of Acorus and the evolution of monocots.</title>
        <authorList>
            <person name="Ma L."/>
            <person name="Liu K.W."/>
            <person name="Li Z."/>
            <person name="Hsiao Y.Y."/>
            <person name="Qi Y."/>
            <person name="Fu T."/>
            <person name="Tang G.D."/>
            <person name="Zhang D."/>
            <person name="Sun W.H."/>
            <person name="Liu D.K."/>
            <person name="Li Y."/>
            <person name="Chen G.Z."/>
            <person name="Liu X.D."/>
            <person name="Liao X.Y."/>
            <person name="Jiang Y.T."/>
            <person name="Yu X."/>
            <person name="Hao Y."/>
            <person name="Huang J."/>
            <person name="Zhao X.W."/>
            <person name="Ke S."/>
            <person name="Chen Y.Y."/>
            <person name="Wu W.L."/>
            <person name="Hsu J.L."/>
            <person name="Lin Y.F."/>
            <person name="Huang M.D."/>
            <person name="Li C.Y."/>
            <person name="Huang L."/>
            <person name="Wang Z.W."/>
            <person name="Zhao X."/>
            <person name="Zhong W.Y."/>
            <person name="Peng D.H."/>
            <person name="Ahmad S."/>
            <person name="Lan S."/>
            <person name="Zhang J.S."/>
            <person name="Tsai W.C."/>
            <person name="Van de Peer Y."/>
            <person name="Liu Z.J."/>
        </authorList>
    </citation>
    <scope>NUCLEOTIDE SEQUENCE</scope>
    <source>
        <strain evidence="5">CP</strain>
    </source>
</reference>
<accession>A0AAV9FFQ2</accession>
<dbReference type="AlphaFoldDB" id="A0AAV9FFQ2"/>
<dbReference type="Proteomes" id="UP001180020">
    <property type="component" value="Unassembled WGS sequence"/>
</dbReference>